<dbReference type="SMART" id="SM00137">
    <property type="entry name" value="MAM"/>
    <property type="match status" value="1"/>
</dbReference>
<name>A0A5B7I360_PORTR</name>
<dbReference type="Pfam" id="PF00629">
    <property type="entry name" value="MAM"/>
    <property type="match status" value="1"/>
</dbReference>
<keyword evidence="2" id="KW-0675">Receptor</keyword>
<dbReference type="PANTHER" id="PTHR23282">
    <property type="entry name" value="APICAL ENDOSOMAL GLYCOPROTEIN PRECURSOR"/>
    <property type="match status" value="1"/>
</dbReference>
<protein>
    <submittedName>
        <fullName evidence="2">MAM and LDL-receptor class A domain-containing protein 1</fullName>
    </submittedName>
</protein>
<comment type="caution">
    <text evidence="2">The sequence shown here is derived from an EMBL/GenBank/DDBJ whole genome shotgun (WGS) entry which is preliminary data.</text>
</comment>
<dbReference type="PANTHER" id="PTHR23282:SF101">
    <property type="entry name" value="MAM DOMAIN-CONTAINING PROTEIN"/>
    <property type="match status" value="1"/>
</dbReference>
<feature type="domain" description="MAM" evidence="1">
    <location>
        <begin position="4"/>
        <end position="165"/>
    </location>
</feature>
<dbReference type="SUPFAM" id="SSF49899">
    <property type="entry name" value="Concanavalin A-like lectins/glucanases"/>
    <property type="match status" value="1"/>
</dbReference>
<gene>
    <name evidence="2" type="primary">MLRP1_6</name>
    <name evidence="2" type="ORF">E2C01_070307</name>
</gene>
<dbReference type="EMBL" id="VSRR010042135">
    <property type="protein sequence ID" value="MPC75907.1"/>
    <property type="molecule type" value="Genomic_DNA"/>
</dbReference>
<dbReference type="Gene3D" id="2.60.120.200">
    <property type="match status" value="1"/>
</dbReference>
<proteinExistence type="predicted"/>
<dbReference type="GO" id="GO:0016020">
    <property type="term" value="C:membrane"/>
    <property type="evidence" value="ECO:0007669"/>
    <property type="project" value="InterPro"/>
</dbReference>
<accession>A0A5B7I360</accession>
<dbReference type="InterPro" id="IPR000998">
    <property type="entry name" value="MAM_dom"/>
</dbReference>
<organism evidence="2 3">
    <name type="scientific">Portunus trituberculatus</name>
    <name type="common">Swimming crab</name>
    <name type="synonym">Neptunus trituberculatus</name>
    <dbReference type="NCBI Taxonomy" id="210409"/>
    <lineage>
        <taxon>Eukaryota</taxon>
        <taxon>Metazoa</taxon>
        <taxon>Ecdysozoa</taxon>
        <taxon>Arthropoda</taxon>
        <taxon>Crustacea</taxon>
        <taxon>Multicrustacea</taxon>
        <taxon>Malacostraca</taxon>
        <taxon>Eumalacostraca</taxon>
        <taxon>Eucarida</taxon>
        <taxon>Decapoda</taxon>
        <taxon>Pleocyemata</taxon>
        <taxon>Brachyura</taxon>
        <taxon>Eubrachyura</taxon>
        <taxon>Portunoidea</taxon>
        <taxon>Portunidae</taxon>
        <taxon>Portuninae</taxon>
        <taxon>Portunus</taxon>
    </lineage>
</organism>
<dbReference type="Proteomes" id="UP000324222">
    <property type="component" value="Unassembled WGS sequence"/>
</dbReference>
<dbReference type="InterPro" id="IPR013320">
    <property type="entry name" value="ConA-like_dom_sf"/>
</dbReference>
<dbReference type="AlphaFoldDB" id="A0A5B7I360"/>
<dbReference type="InterPro" id="IPR051560">
    <property type="entry name" value="MAM_domain-containing"/>
</dbReference>
<evidence type="ECO:0000259" key="1">
    <source>
        <dbReference type="PROSITE" id="PS50060"/>
    </source>
</evidence>
<evidence type="ECO:0000313" key="3">
    <source>
        <dbReference type="Proteomes" id="UP000324222"/>
    </source>
</evidence>
<evidence type="ECO:0000313" key="2">
    <source>
        <dbReference type="EMBL" id="MPC75907.1"/>
    </source>
</evidence>
<sequence>MNEVSCDFNNGDLCQWSSGSSDVIEWLLESDVHNTHGVGPLADHTTGDGYFISLTPTHDRNEGVAVIVTPELTATSAQDFCLRWWYHMDGSDVESLSVHLITLKEGKETVVWTKKGFQTSWWTEAFVGIHINEAFVLEFRGSQGKNLLSNLALDDIDMKPAVCPGEDCLYFMLSSSCGPFL</sequence>
<dbReference type="CDD" id="cd06263">
    <property type="entry name" value="MAM"/>
    <property type="match status" value="1"/>
</dbReference>
<keyword evidence="3" id="KW-1185">Reference proteome</keyword>
<reference evidence="2 3" key="1">
    <citation type="submission" date="2019-05" db="EMBL/GenBank/DDBJ databases">
        <title>Another draft genome of Portunus trituberculatus and its Hox gene families provides insights of decapod evolution.</title>
        <authorList>
            <person name="Jeong J.-H."/>
            <person name="Song I."/>
            <person name="Kim S."/>
            <person name="Choi T."/>
            <person name="Kim D."/>
            <person name="Ryu S."/>
            <person name="Kim W."/>
        </authorList>
    </citation>
    <scope>NUCLEOTIDE SEQUENCE [LARGE SCALE GENOMIC DNA]</scope>
    <source>
        <tissue evidence="2">Muscle</tissue>
    </source>
</reference>
<dbReference type="PROSITE" id="PS50060">
    <property type="entry name" value="MAM_2"/>
    <property type="match status" value="1"/>
</dbReference>